<dbReference type="AlphaFoldDB" id="A0A418VFW2"/>
<proteinExistence type="predicted"/>
<evidence type="ECO:0000313" key="1">
    <source>
        <dbReference type="EMBL" id="RJF74926.1"/>
    </source>
</evidence>
<organism evidence="1 2">
    <name type="scientific">Deinococcus cavernae</name>
    <dbReference type="NCBI Taxonomy" id="2320857"/>
    <lineage>
        <taxon>Bacteria</taxon>
        <taxon>Thermotogati</taxon>
        <taxon>Deinococcota</taxon>
        <taxon>Deinococci</taxon>
        <taxon>Deinococcales</taxon>
        <taxon>Deinococcaceae</taxon>
        <taxon>Deinococcus</taxon>
    </lineage>
</organism>
<dbReference type="OrthoDB" id="73579at2"/>
<sequence length="244" mass="26095">MIDVDFFNAARAEVEQVGPIVQSVLASDFARLVNVRTFADQADHAVRALIGQEEDRSSAGPKIDEPGITSRTFTGLFPFTAPVGQVGFLVTDAAARQLVPVAPPLNPFDLNFCWVVRLAPLAERTRVESLTFIIPGVGTVRDSRGNLVPAPGVPLTIPARLSATDDPRVRDMVGADSASAVLIGRWGTLSHPLLRPNGVRWGSTSPLTLDGQAGTLTVKLAYPDLDLAQEAQFGSRFIATWRAG</sequence>
<dbReference type="EMBL" id="QYUJ01000008">
    <property type="protein sequence ID" value="RJF74926.1"/>
    <property type="molecule type" value="Genomic_DNA"/>
</dbReference>
<gene>
    <name evidence="1" type="ORF">D3875_02725</name>
</gene>
<dbReference type="Proteomes" id="UP000286287">
    <property type="component" value="Unassembled WGS sequence"/>
</dbReference>
<name>A0A418VFW2_9DEIO</name>
<evidence type="ECO:0000313" key="2">
    <source>
        <dbReference type="Proteomes" id="UP000286287"/>
    </source>
</evidence>
<keyword evidence="2" id="KW-1185">Reference proteome</keyword>
<comment type="caution">
    <text evidence="1">The sequence shown here is derived from an EMBL/GenBank/DDBJ whole genome shotgun (WGS) entry which is preliminary data.</text>
</comment>
<accession>A0A418VFW2</accession>
<protein>
    <submittedName>
        <fullName evidence="1">Uncharacterized protein</fullName>
    </submittedName>
</protein>
<reference evidence="1 2" key="1">
    <citation type="submission" date="2018-09" db="EMBL/GenBank/DDBJ databases">
        <authorList>
            <person name="Zhu H."/>
        </authorList>
    </citation>
    <scope>NUCLEOTIDE SEQUENCE [LARGE SCALE GENOMIC DNA]</scope>
    <source>
        <strain evidence="1 2">K2S05-167</strain>
    </source>
</reference>
<dbReference type="RefSeq" id="WP_119760897.1">
    <property type="nucleotide sequence ID" value="NZ_QYUJ01000008.1"/>
</dbReference>